<dbReference type="GO" id="GO:0008652">
    <property type="term" value="P:amino acid biosynthetic process"/>
    <property type="evidence" value="ECO:0007669"/>
    <property type="project" value="UniProtKB-KW"/>
</dbReference>
<comment type="function">
    <text evidence="7">Catalyzes the specific phosphorylation of the 3-hydroxyl group of shikimic acid using ATP as a cosubstrate.</text>
</comment>
<feature type="binding site" evidence="7">
    <location>
        <begin position="11"/>
        <end position="16"/>
    </location>
    <ligand>
        <name>ATP</name>
        <dbReference type="ChEBI" id="CHEBI:30616"/>
    </ligand>
</feature>
<dbReference type="InterPro" id="IPR031322">
    <property type="entry name" value="Shikimate/glucono_kinase"/>
</dbReference>
<keyword evidence="2 7" id="KW-0808">Transferase</keyword>
<dbReference type="InterPro" id="IPR000623">
    <property type="entry name" value="Shikimate_kinase/TSH1"/>
</dbReference>
<dbReference type="GO" id="GO:0004765">
    <property type="term" value="F:shikimate kinase activity"/>
    <property type="evidence" value="ECO:0007669"/>
    <property type="project" value="UniProtKB-UniRule"/>
</dbReference>
<comment type="caution">
    <text evidence="8">The sequence shown here is derived from an EMBL/GenBank/DDBJ whole genome shotgun (WGS) entry which is preliminary data.</text>
</comment>
<comment type="caution">
    <text evidence="7">Lacks conserved residue(s) required for the propagation of feature annotation.</text>
</comment>
<evidence type="ECO:0000313" key="8">
    <source>
        <dbReference type="EMBL" id="RGB82123.1"/>
    </source>
</evidence>
<dbReference type="PANTHER" id="PTHR21087">
    <property type="entry name" value="SHIKIMATE KINASE"/>
    <property type="match status" value="1"/>
</dbReference>
<dbReference type="GO" id="GO:0009073">
    <property type="term" value="P:aromatic amino acid family biosynthetic process"/>
    <property type="evidence" value="ECO:0007669"/>
    <property type="project" value="UniProtKB-KW"/>
</dbReference>
<evidence type="ECO:0000313" key="10">
    <source>
        <dbReference type="Proteomes" id="UP000260773"/>
    </source>
</evidence>
<keyword evidence="6 7" id="KW-0057">Aromatic amino acid biosynthesis</keyword>
<keyword evidence="1 7" id="KW-0028">Amino-acid biosynthesis</keyword>
<dbReference type="Proteomes" id="UP000261231">
    <property type="component" value="Unassembled WGS sequence"/>
</dbReference>
<dbReference type="SUPFAM" id="SSF52540">
    <property type="entry name" value="P-loop containing nucleoside triphosphate hydrolases"/>
    <property type="match status" value="1"/>
</dbReference>
<reference evidence="10 11" key="1">
    <citation type="submission" date="2018-08" db="EMBL/GenBank/DDBJ databases">
        <title>A genome reference for cultivated species of the human gut microbiota.</title>
        <authorList>
            <person name="Zou Y."/>
            <person name="Xue W."/>
            <person name="Luo G."/>
        </authorList>
    </citation>
    <scope>NUCLEOTIDE SEQUENCE [LARGE SCALE GENOMIC DNA]</scope>
    <source>
        <strain evidence="8 10">AF45-17</strain>
        <strain evidence="9 11">AM28-39</strain>
    </source>
</reference>
<dbReference type="PRINTS" id="PR01100">
    <property type="entry name" value="SHIKIMTKNASE"/>
</dbReference>
<dbReference type="OrthoDB" id="9800332at2"/>
<evidence type="ECO:0000256" key="5">
    <source>
        <dbReference type="ARBA" id="ARBA00022840"/>
    </source>
</evidence>
<comment type="pathway">
    <text evidence="7">Metabolic intermediate biosynthesis; chorismate biosynthesis; chorismate from D-erythrose 4-phosphate and phosphoenolpyruvate: step 5/7.</text>
</comment>
<keyword evidence="7" id="KW-0460">Magnesium</keyword>
<keyword evidence="5 7" id="KW-0067">ATP-binding</keyword>
<evidence type="ECO:0000256" key="7">
    <source>
        <dbReference type="HAMAP-Rule" id="MF_00109"/>
    </source>
</evidence>
<dbReference type="GO" id="GO:0005524">
    <property type="term" value="F:ATP binding"/>
    <property type="evidence" value="ECO:0007669"/>
    <property type="project" value="UniProtKB-UniRule"/>
</dbReference>
<evidence type="ECO:0000256" key="6">
    <source>
        <dbReference type="ARBA" id="ARBA00023141"/>
    </source>
</evidence>
<dbReference type="CDD" id="cd00464">
    <property type="entry name" value="SK"/>
    <property type="match status" value="1"/>
</dbReference>
<evidence type="ECO:0000313" key="11">
    <source>
        <dbReference type="Proteomes" id="UP000261231"/>
    </source>
</evidence>
<dbReference type="Pfam" id="PF01202">
    <property type="entry name" value="SKI"/>
    <property type="match status" value="1"/>
</dbReference>
<protein>
    <recommendedName>
        <fullName evidence="7">Shikimate kinase</fullName>
        <shortName evidence="7">SK</shortName>
        <ecNumber evidence="7">2.7.1.71</ecNumber>
    </recommendedName>
</protein>
<evidence type="ECO:0000313" key="9">
    <source>
        <dbReference type="EMBL" id="RGC47622.1"/>
    </source>
</evidence>
<dbReference type="InterPro" id="IPR027417">
    <property type="entry name" value="P-loop_NTPase"/>
</dbReference>
<proteinExistence type="inferred from homology"/>
<dbReference type="Gene3D" id="3.40.50.300">
    <property type="entry name" value="P-loop containing nucleotide triphosphate hydrolases"/>
    <property type="match status" value="1"/>
</dbReference>
<comment type="subcellular location">
    <subcellularLocation>
        <location evidence="7">Cytoplasm</location>
    </subcellularLocation>
</comment>
<feature type="binding site" evidence="7">
    <location>
        <position position="78"/>
    </location>
    <ligand>
        <name>substrate</name>
    </ligand>
</feature>
<dbReference type="RefSeq" id="WP_015513572.1">
    <property type="nucleotide sequence ID" value="NZ_JAQCWV010000004.1"/>
</dbReference>
<dbReference type="Proteomes" id="UP000260773">
    <property type="component" value="Unassembled WGS sequence"/>
</dbReference>
<accession>A0A3E2TT18</accession>
<dbReference type="AlphaFoldDB" id="A0A3E2TT18"/>
<dbReference type="GO" id="GO:0000287">
    <property type="term" value="F:magnesium ion binding"/>
    <property type="evidence" value="ECO:0007669"/>
    <property type="project" value="UniProtKB-UniRule"/>
</dbReference>
<keyword evidence="4 7" id="KW-0418">Kinase</keyword>
<name>A0A3E2TT18_9FIRM</name>
<evidence type="ECO:0000256" key="3">
    <source>
        <dbReference type="ARBA" id="ARBA00022741"/>
    </source>
</evidence>
<evidence type="ECO:0000256" key="2">
    <source>
        <dbReference type="ARBA" id="ARBA00022679"/>
    </source>
</evidence>
<dbReference type="EMBL" id="QVFD01000006">
    <property type="protein sequence ID" value="RGC47622.1"/>
    <property type="molecule type" value="Genomic_DNA"/>
</dbReference>
<dbReference type="HAMAP" id="MF_00109">
    <property type="entry name" value="Shikimate_kinase"/>
    <property type="match status" value="1"/>
</dbReference>
<gene>
    <name evidence="7" type="primary">aroK</name>
    <name evidence="8" type="ORF">DW070_00855</name>
    <name evidence="9" type="ORF">DW747_08100</name>
</gene>
<dbReference type="GO" id="GO:0005829">
    <property type="term" value="C:cytosol"/>
    <property type="evidence" value="ECO:0007669"/>
    <property type="project" value="TreeGrafter"/>
</dbReference>
<sequence length="172" mass="19228">MKNIVFIGMPGAGKSTIGVVIAKIFGYDFVDSDLLIQNQEGDILEHLIDKHGIEGFLQIENQVNRDINVKKTVISTGGSVCYCDEALKHMSEHGVIVYIKTDYESLHQRLGDLHQRGVVIRNGSTLLDLYNERTPLYEKYADVVADVSGCQIEKAIDKIKNLLKACAKLYEE</sequence>
<evidence type="ECO:0000256" key="1">
    <source>
        <dbReference type="ARBA" id="ARBA00022605"/>
    </source>
</evidence>
<keyword evidence="7" id="KW-0479">Metal-binding</keyword>
<dbReference type="EMBL" id="QVEP01000002">
    <property type="protein sequence ID" value="RGB82123.1"/>
    <property type="molecule type" value="Genomic_DNA"/>
</dbReference>
<comment type="similarity">
    <text evidence="7">Belongs to the shikimate kinase family.</text>
</comment>
<feature type="binding site" evidence="7">
    <location>
        <position position="15"/>
    </location>
    <ligand>
        <name>Mg(2+)</name>
        <dbReference type="ChEBI" id="CHEBI:18420"/>
    </ligand>
</feature>
<dbReference type="GO" id="GO:0009423">
    <property type="term" value="P:chorismate biosynthetic process"/>
    <property type="evidence" value="ECO:0007669"/>
    <property type="project" value="UniProtKB-UniRule"/>
</dbReference>
<comment type="subunit">
    <text evidence="7">Monomer.</text>
</comment>
<comment type="catalytic activity">
    <reaction evidence="7">
        <text>shikimate + ATP = 3-phosphoshikimate + ADP + H(+)</text>
        <dbReference type="Rhea" id="RHEA:13121"/>
        <dbReference type="ChEBI" id="CHEBI:15378"/>
        <dbReference type="ChEBI" id="CHEBI:30616"/>
        <dbReference type="ChEBI" id="CHEBI:36208"/>
        <dbReference type="ChEBI" id="CHEBI:145989"/>
        <dbReference type="ChEBI" id="CHEBI:456216"/>
        <dbReference type="EC" id="2.7.1.71"/>
    </reaction>
</comment>
<evidence type="ECO:0000256" key="4">
    <source>
        <dbReference type="ARBA" id="ARBA00022777"/>
    </source>
</evidence>
<comment type="cofactor">
    <cofactor evidence="7">
        <name>Mg(2+)</name>
        <dbReference type="ChEBI" id="CHEBI:18420"/>
    </cofactor>
    <text evidence="7">Binds 1 Mg(2+) ion per subunit.</text>
</comment>
<keyword evidence="7" id="KW-0963">Cytoplasm</keyword>
<organism evidence="8 10">
    <name type="scientific">Coprococcus catus</name>
    <dbReference type="NCBI Taxonomy" id="116085"/>
    <lineage>
        <taxon>Bacteria</taxon>
        <taxon>Bacillati</taxon>
        <taxon>Bacillota</taxon>
        <taxon>Clostridia</taxon>
        <taxon>Lachnospirales</taxon>
        <taxon>Lachnospiraceae</taxon>
        <taxon>Coprococcus</taxon>
    </lineage>
</organism>
<feature type="binding site" evidence="7">
    <location>
        <position position="133"/>
    </location>
    <ligand>
        <name>substrate</name>
    </ligand>
</feature>
<dbReference type="PANTHER" id="PTHR21087:SF16">
    <property type="entry name" value="SHIKIMATE KINASE 1, CHLOROPLASTIC"/>
    <property type="match status" value="1"/>
</dbReference>
<keyword evidence="3 7" id="KW-0547">Nucleotide-binding</keyword>
<feature type="binding site" evidence="7">
    <location>
        <position position="116"/>
    </location>
    <ligand>
        <name>ATP</name>
        <dbReference type="ChEBI" id="CHEBI:30616"/>
    </ligand>
</feature>
<dbReference type="UniPathway" id="UPA00053">
    <property type="reaction ID" value="UER00088"/>
</dbReference>
<keyword evidence="11" id="KW-1185">Reference proteome</keyword>
<feature type="binding site" evidence="7">
    <location>
        <position position="33"/>
    </location>
    <ligand>
        <name>substrate</name>
    </ligand>
</feature>
<dbReference type="EC" id="2.7.1.71" evidence="7"/>